<dbReference type="EMBL" id="JASPKY010000123">
    <property type="protein sequence ID" value="KAK9731964.1"/>
    <property type="molecule type" value="Genomic_DNA"/>
</dbReference>
<sequence length="122" mass="14349">MSKRIQSSIWQHRNDMYRDRLAKVNVRDGSFWKLTKHLRKQYQPITCLEGEKGSIAMEDEDIAAMAARSFQGYQQVPDTDQETVMLIEQTVEHFLLNHPPFLESAERLLMKPSFVKRYIMSS</sequence>
<proteinExistence type="predicted"/>
<keyword evidence="2" id="KW-1185">Reference proteome</keyword>
<gene>
    <name evidence="1" type="ORF">QE152_g13151</name>
</gene>
<protein>
    <submittedName>
        <fullName evidence="1">Uncharacterized protein</fullName>
    </submittedName>
</protein>
<comment type="caution">
    <text evidence="1">The sequence shown here is derived from an EMBL/GenBank/DDBJ whole genome shotgun (WGS) entry which is preliminary data.</text>
</comment>
<reference evidence="1 2" key="1">
    <citation type="journal article" date="2024" name="BMC Genomics">
        <title>De novo assembly and annotation of Popillia japonica's genome with initial clues to its potential as an invasive pest.</title>
        <authorList>
            <person name="Cucini C."/>
            <person name="Boschi S."/>
            <person name="Funari R."/>
            <person name="Cardaioli E."/>
            <person name="Iannotti N."/>
            <person name="Marturano G."/>
            <person name="Paoli F."/>
            <person name="Bruttini M."/>
            <person name="Carapelli A."/>
            <person name="Frati F."/>
            <person name="Nardi F."/>
        </authorList>
    </citation>
    <scope>NUCLEOTIDE SEQUENCE [LARGE SCALE GENOMIC DNA]</scope>
    <source>
        <strain evidence="1">DMR45628</strain>
    </source>
</reference>
<dbReference type="AlphaFoldDB" id="A0AAW1LEA9"/>
<evidence type="ECO:0000313" key="2">
    <source>
        <dbReference type="Proteomes" id="UP001458880"/>
    </source>
</evidence>
<organism evidence="1 2">
    <name type="scientific">Popillia japonica</name>
    <name type="common">Japanese beetle</name>
    <dbReference type="NCBI Taxonomy" id="7064"/>
    <lineage>
        <taxon>Eukaryota</taxon>
        <taxon>Metazoa</taxon>
        <taxon>Ecdysozoa</taxon>
        <taxon>Arthropoda</taxon>
        <taxon>Hexapoda</taxon>
        <taxon>Insecta</taxon>
        <taxon>Pterygota</taxon>
        <taxon>Neoptera</taxon>
        <taxon>Endopterygota</taxon>
        <taxon>Coleoptera</taxon>
        <taxon>Polyphaga</taxon>
        <taxon>Scarabaeiformia</taxon>
        <taxon>Scarabaeidae</taxon>
        <taxon>Rutelinae</taxon>
        <taxon>Popillia</taxon>
    </lineage>
</organism>
<name>A0AAW1LEA9_POPJA</name>
<evidence type="ECO:0000313" key="1">
    <source>
        <dbReference type="EMBL" id="KAK9731964.1"/>
    </source>
</evidence>
<dbReference type="Proteomes" id="UP001458880">
    <property type="component" value="Unassembled WGS sequence"/>
</dbReference>
<accession>A0AAW1LEA9</accession>